<accession>A0AAD5S1T9</accession>
<dbReference type="AlphaFoldDB" id="A0AAD5S1T9"/>
<reference evidence="4" key="1">
    <citation type="submission" date="2020-05" db="EMBL/GenBank/DDBJ databases">
        <title>Phylogenomic resolution of chytrid fungi.</title>
        <authorList>
            <person name="Stajich J.E."/>
            <person name="Amses K."/>
            <person name="Simmons R."/>
            <person name="Seto K."/>
            <person name="Myers J."/>
            <person name="Bonds A."/>
            <person name="Quandt C.A."/>
            <person name="Barry K."/>
            <person name="Liu P."/>
            <person name="Grigoriev I."/>
            <person name="Longcore J.E."/>
            <person name="James T.Y."/>
        </authorList>
    </citation>
    <scope>NUCLEOTIDE SEQUENCE</scope>
    <source>
        <strain evidence="4">JEL0318</strain>
    </source>
</reference>
<dbReference type="PANTHER" id="PTHR32083:SF34">
    <property type="entry name" value="COILED-COIL DOMAIN-CONTAINING PROTEIN 146"/>
    <property type="match status" value="1"/>
</dbReference>
<feature type="domain" description="Cilia- and flagella-associated protein 58 central coiled coil" evidence="3">
    <location>
        <begin position="1"/>
        <end position="150"/>
    </location>
</feature>
<sequence>MKEKLKILSNEIEILRHEIMNKDRELAKKRQENTAAYAQRDGAKNEANKLLATYREKRDQMAQHLSRIETLNTLINAAEEDMLNLKTRYESAVRDRNAAGVHLLDRNDELCILYERLNLQQSTLEKGEKELADRDDEIHKLELIAANVKRKVELGKRNVPEVRRADEEVRRLEEEVEMVRREVAELSARMESPEDAKRCRNLGGADPGHKELVEKIGRLERVLADKEEKLLEKDLILEEVSTLTNRLKRQTLEGRSESHEVSAKLNELARRIKHVTKAMMAKVSELSMHQALAMGLYQEKCEKEALLEEARARLQSGEVPTEQIERDFIRAEKARIRREEELRALRDKREREAAGGFVEIEDDKYFIYNDVRTTAEPRPNAYIPDAHGLGELPIPKPYGAHGPFRPQEHGAQFRHFRRPVIKPIEI</sequence>
<keyword evidence="5" id="KW-1185">Reference proteome</keyword>
<evidence type="ECO:0000259" key="3">
    <source>
        <dbReference type="Pfam" id="PF21771"/>
    </source>
</evidence>
<dbReference type="EMBL" id="JADGJD010002058">
    <property type="protein sequence ID" value="KAJ3035346.1"/>
    <property type="molecule type" value="Genomic_DNA"/>
</dbReference>
<evidence type="ECO:0000313" key="5">
    <source>
        <dbReference type="Proteomes" id="UP001212841"/>
    </source>
</evidence>
<dbReference type="Proteomes" id="UP001212841">
    <property type="component" value="Unassembled WGS sequence"/>
</dbReference>
<name>A0AAD5S1T9_9FUNG</name>
<feature type="coiled-coil region" evidence="2">
    <location>
        <begin position="162"/>
        <end position="229"/>
    </location>
</feature>
<organism evidence="4 5">
    <name type="scientific">Rhizophlyctis rosea</name>
    <dbReference type="NCBI Taxonomy" id="64517"/>
    <lineage>
        <taxon>Eukaryota</taxon>
        <taxon>Fungi</taxon>
        <taxon>Fungi incertae sedis</taxon>
        <taxon>Chytridiomycota</taxon>
        <taxon>Chytridiomycota incertae sedis</taxon>
        <taxon>Chytridiomycetes</taxon>
        <taxon>Rhizophlyctidales</taxon>
        <taxon>Rhizophlyctidaceae</taxon>
        <taxon>Rhizophlyctis</taxon>
    </lineage>
</organism>
<evidence type="ECO:0000313" key="4">
    <source>
        <dbReference type="EMBL" id="KAJ3035346.1"/>
    </source>
</evidence>
<feature type="coiled-coil region" evidence="2">
    <location>
        <begin position="5"/>
        <end position="95"/>
    </location>
</feature>
<protein>
    <recommendedName>
        <fullName evidence="3">Cilia- and flagella-associated protein 58 central coiled coil domain-containing protein</fullName>
    </recommendedName>
</protein>
<dbReference type="Pfam" id="PF21771">
    <property type="entry name" value="CFAP58_CC"/>
    <property type="match status" value="1"/>
</dbReference>
<gene>
    <name evidence="4" type="ORF">HK097_004230</name>
</gene>
<evidence type="ECO:0000256" key="1">
    <source>
        <dbReference type="ARBA" id="ARBA00023054"/>
    </source>
</evidence>
<dbReference type="InterPro" id="IPR049270">
    <property type="entry name" value="CFAP58_CC"/>
</dbReference>
<dbReference type="GO" id="GO:0005856">
    <property type="term" value="C:cytoskeleton"/>
    <property type="evidence" value="ECO:0007669"/>
    <property type="project" value="TreeGrafter"/>
</dbReference>
<keyword evidence="1 2" id="KW-0175">Coiled coil</keyword>
<proteinExistence type="predicted"/>
<evidence type="ECO:0000256" key="2">
    <source>
        <dbReference type="SAM" id="Coils"/>
    </source>
</evidence>
<comment type="caution">
    <text evidence="4">The sequence shown here is derived from an EMBL/GenBank/DDBJ whole genome shotgun (WGS) entry which is preliminary data.</text>
</comment>
<dbReference type="PANTHER" id="PTHR32083">
    <property type="entry name" value="CILIA AND FLAGELLA-ASSOCIATED PROTEIN 58-RELATED"/>
    <property type="match status" value="1"/>
</dbReference>